<dbReference type="Proteomes" id="UP000694388">
    <property type="component" value="Unplaced"/>
</dbReference>
<evidence type="ECO:0000313" key="3">
    <source>
        <dbReference type="Ensembl" id="ENSEBUP00000026557.1"/>
    </source>
</evidence>
<evidence type="ECO:0000313" key="4">
    <source>
        <dbReference type="Proteomes" id="UP000694388"/>
    </source>
</evidence>
<keyword evidence="2" id="KW-1133">Transmembrane helix</keyword>
<reference evidence="3" key="2">
    <citation type="submission" date="2025-09" db="UniProtKB">
        <authorList>
            <consortium name="Ensembl"/>
        </authorList>
    </citation>
    <scope>IDENTIFICATION</scope>
</reference>
<reference evidence="3" key="1">
    <citation type="submission" date="2025-08" db="UniProtKB">
        <authorList>
            <consortium name="Ensembl"/>
        </authorList>
    </citation>
    <scope>IDENTIFICATION</scope>
</reference>
<keyword evidence="2" id="KW-0812">Transmembrane</keyword>
<evidence type="ECO:0000256" key="2">
    <source>
        <dbReference type="SAM" id="Phobius"/>
    </source>
</evidence>
<organism evidence="3 4">
    <name type="scientific">Eptatretus burgeri</name>
    <name type="common">Inshore hagfish</name>
    <dbReference type="NCBI Taxonomy" id="7764"/>
    <lineage>
        <taxon>Eukaryota</taxon>
        <taxon>Metazoa</taxon>
        <taxon>Chordata</taxon>
        <taxon>Craniata</taxon>
        <taxon>Vertebrata</taxon>
        <taxon>Cyclostomata</taxon>
        <taxon>Myxini</taxon>
        <taxon>Myxiniformes</taxon>
        <taxon>Myxinidae</taxon>
        <taxon>Eptatretinae</taxon>
        <taxon>Eptatretus</taxon>
    </lineage>
</organism>
<sequence>MDTERIRGLRRGRRLFGHSVEKLVAIRSRLGQSQSEWEPISRLGQSQEELQSMVCGLQNRPCSGLFAGDIRTSRSVGNSPERHRRFISMTAEECLSSKLSGPFVESGRDNYFLRFTKTLQAGSTASRQDCAADEENGGSKDAGAVAAFGLVRRMAVIGLAIAVCTYNPENLSVFAPFLTLQVALMGLQRYFPQPIPPALAFFLGQGNEDTISSSPPSSPSCSSPAAGSTPPDSPFNLQVHTWLFRTPIVRSCIAIVTVASDLCLYLFALVLAQHALGNNDG</sequence>
<protein>
    <submittedName>
        <fullName evidence="3">Uncharacterized protein</fullName>
    </submittedName>
</protein>
<feature type="transmembrane region" description="Helical" evidence="2">
    <location>
        <begin position="252"/>
        <end position="276"/>
    </location>
</feature>
<feature type="compositionally biased region" description="Low complexity" evidence="1">
    <location>
        <begin position="212"/>
        <end position="229"/>
    </location>
</feature>
<keyword evidence="2" id="KW-0472">Membrane</keyword>
<dbReference type="AlphaFoldDB" id="A0A8C4R8N9"/>
<keyword evidence="4" id="KW-1185">Reference proteome</keyword>
<proteinExistence type="predicted"/>
<dbReference type="Pfam" id="PF14963">
    <property type="entry name" value="Get2_like"/>
    <property type="match status" value="1"/>
</dbReference>
<accession>A0A8C4R8N9</accession>
<name>A0A8C4R8N9_EPTBU</name>
<evidence type="ECO:0000256" key="1">
    <source>
        <dbReference type="SAM" id="MobiDB-lite"/>
    </source>
</evidence>
<dbReference type="InterPro" id="IPR016719">
    <property type="entry name" value="CAMLG"/>
</dbReference>
<dbReference type="Ensembl" id="ENSEBUT00000027133.1">
    <property type="protein sequence ID" value="ENSEBUP00000026557.1"/>
    <property type="gene ID" value="ENSEBUG00000016351.1"/>
</dbReference>
<feature type="region of interest" description="Disordered" evidence="1">
    <location>
        <begin position="210"/>
        <end position="229"/>
    </location>
</feature>